<feature type="transmembrane region" description="Helical" evidence="7">
    <location>
        <begin position="156"/>
        <end position="176"/>
    </location>
</feature>
<reference evidence="11" key="1">
    <citation type="journal article" date="2019" name="Int. J. Syst. Evol. Microbiol.">
        <title>The Global Catalogue of Microorganisms (GCM) 10K type strain sequencing project: providing services to taxonomists for standard genome sequencing and annotation.</title>
        <authorList>
            <consortium name="The Broad Institute Genomics Platform"/>
            <consortium name="The Broad Institute Genome Sequencing Center for Infectious Disease"/>
            <person name="Wu L."/>
            <person name="Ma J."/>
        </authorList>
    </citation>
    <scope>NUCLEOTIDE SEQUENCE [LARGE SCALE GENOMIC DNA]</scope>
    <source>
        <strain evidence="11">JCM 3325</strain>
    </source>
</reference>
<gene>
    <name evidence="10" type="ORF">GCM10010191_51510</name>
</gene>
<dbReference type="InterPro" id="IPR003593">
    <property type="entry name" value="AAA+_ATPase"/>
</dbReference>
<proteinExistence type="predicted"/>
<feature type="transmembrane region" description="Helical" evidence="7">
    <location>
        <begin position="132"/>
        <end position="150"/>
    </location>
</feature>
<evidence type="ECO:0000259" key="8">
    <source>
        <dbReference type="PROSITE" id="PS50893"/>
    </source>
</evidence>
<dbReference type="RefSeq" id="WP_344592243.1">
    <property type="nucleotide sequence ID" value="NZ_BAAARW010000020.1"/>
</dbReference>
<organism evidence="10 11">
    <name type="scientific">Actinomadura vinacea</name>
    <dbReference type="NCBI Taxonomy" id="115336"/>
    <lineage>
        <taxon>Bacteria</taxon>
        <taxon>Bacillati</taxon>
        <taxon>Actinomycetota</taxon>
        <taxon>Actinomycetes</taxon>
        <taxon>Streptosporangiales</taxon>
        <taxon>Thermomonosporaceae</taxon>
        <taxon>Actinomadura</taxon>
    </lineage>
</organism>
<keyword evidence="11" id="KW-1185">Reference proteome</keyword>
<dbReference type="InterPro" id="IPR036640">
    <property type="entry name" value="ABC1_TM_sf"/>
</dbReference>
<dbReference type="Pfam" id="PF00005">
    <property type="entry name" value="ABC_tran"/>
    <property type="match status" value="1"/>
</dbReference>
<evidence type="ECO:0000256" key="2">
    <source>
        <dbReference type="ARBA" id="ARBA00022692"/>
    </source>
</evidence>
<name>A0ABP5WMU2_9ACTN</name>
<evidence type="ECO:0000256" key="6">
    <source>
        <dbReference type="ARBA" id="ARBA00023136"/>
    </source>
</evidence>
<dbReference type="PROSITE" id="PS50893">
    <property type="entry name" value="ABC_TRANSPORTER_2"/>
    <property type="match status" value="1"/>
</dbReference>
<dbReference type="InterPro" id="IPR027417">
    <property type="entry name" value="P-loop_NTPase"/>
</dbReference>
<keyword evidence="5 7" id="KW-1133">Transmembrane helix</keyword>
<keyword evidence="6 7" id="KW-0472">Membrane</keyword>
<dbReference type="Gene3D" id="1.20.1560.10">
    <property type="entry name" value="ABC transporter type 1, transmembrane domain"/>
    <property type="match status" value="1"/>
</dbReference>
<feature type="transmembrane region" description="Helical" evidence="7">
    <location>
        <begin position="49"/>
        <end position="70"/>
    </location>
</feature>
<sequence>MTAVREMLRGQRRAVLAVLAWSTVTTLPALVSGRLVALAADRGFLRERPWTGVAWLAVLGAVMVAGSIGARYVPSALSRVVEPMRDRLVRRVVTGTLRRLVSGERPDPGVVARISEHAETVRDNAAGLLQGLQQVVLTVLAAVAGLLLLAPAVALLIVPPVLLSLLLIVWMLPSLVERRRALLLAEERVAGSAGRVCGAIRDVVACGAESRALADARADIAAQARAERAVGRADALRVGLALTGGQLALLVVLLAAPWLVRSGHLSPGEVLGALTYVITNLQPALRAAVHTTGGSGVEIAVTLRRLEEAAATTDVPEPAGTRTAPDDTLVLDGVTFAYGAGAEPVVHDLSFTLTPGSHLAIVGPSGVGKSTLADLLCGLTAPQRGTVSIGGVTLPEADPAWLRRTVAIIPQEAYVFAGALADNLAYLRPSATPDELDAAVAAVGLGPLRDRLGGTQALLPRGLTPGERQLIALARVWLSPARVVVLDEATCHLDPPAEARVEAAFRRRPGTLIVIAHRLTSARRADRILVMDGPRTLLADHPTLLARSPLYATLHGTWHRPPAHTGGPSHGRAR</sequence>
<dbReference type="EMBL" id="BAAARW010000020">
    <property type="protein sequence ID" value="GAA2431412.1"/>
    <property type="molecule type" value="Genomic_DNA"/>
</dbReference>
<evidence type="ECO:0000256" key="5">
    <source>
        <dbReference type="ARBA" id="ARBA00022989"/>
    </source>
</evidence>
<evidence type="ECO:0000256" key="3">
    <source>
        <dbReference type="ARBA" id="ARBA00022741"/>
    </source>
</evidence>
<accession>A0ABP5WMU2</accession>
<dbReference type="GO" id="GO:0005524">
    <property type="term" value="F:ATP binding"/>
    <property type="evidence" value="ECO:0007669"/>
    <property type="project" value="UniProtKB-KW"/>
</dbReference>
<feature type="domain" description="ABC transmembrane type-1" evidence="9">
    <location>
        <begin position="14"/>
        <end position="278"/>
    </location>
</feature>
<keyword evidence="2 7" id="KW-0812">Transmembrane</keyword>
<dbReference type="SMART" id="SM00382">
    <property type="entry name" value="AAA"/>
    <property type="match status" value="1"/>
</dbReference>
<comment type="caution">
    <text evidence="10">The sequence shown here is derived from an EMBL/GenBank/DDBJ whole genome shotgun (WGS) entry which is preliminary data.</text>
</comment>
<keyword evidence="3" id="KW-0547">Nucleotide-binding</keyword>
<dbReference type="InterPro" id="IPR011527">
    <property type="entry name" value="ABC1_TM_dom"/>
</dbReference>
<protein>
    <submittedName>
        <fullName evidence="10">ABC transporter ATP-binding protein</fullName>
    </submittedName>
</protein>
<dbReference type="Proteomes" id="UP001501231">
    <property type="component" value="Unassembled WGS sequence"/>
</dbReference>
<dbReference type="InterPro" id="IPR003439">
    <property type="entry name" value="ABC_transporter-like_ATP-bd"/>
</dbReference>
<dbReference type="PROSITE" id="PS50929">
    <property type="entry name" value="ABC_TM1F"/>
    <property type="match status" value="1"/>
</dbReference>
<evidence type="ECO:0000313" key="10">
    <source>
        <dbReference type="EMBL" id="GAA2431412.1"/>
    </source>
</evidence>
<dbReference type="SUPFAM" id="SSF90123">
    <property type="entry name" value="ABC transporter transmembrane region"/>
    <property type="match status" value="1"/>
</dbReference>
<dbReference type="Gene3D" id="3.40.50.300">
    <property type="entry name" value="P-loop containing nucleotide triphosphate hydrolases"/>
    <property type="match status" value="1"/>
</dbReference>
<dbReference type="PANTHER" id="PTHR24221">
    <property type="entry name" value="ATP-BINDING CASSETTE SUB-FAMILY B"/>
    <property type="match status" value="1"/>
</dbReference>
<evidence type="ECO:0000256" key="4">
    <source>
        <dbReference type="ARBA" id="ARBA00022840"/>
    </source>
</evidence>
<dbReference type="Pfam" id="PF00664">
    <property type="entry name" value="ABC_membrane"/>
    <property type="match status" value="1"/>
</dbReference>
<dbReference type="InterPro" id="IPR039421">
    <property type="entry name" value="Type_1_exporter"/>
</dbReference>
<feature type="domain" description="ABC transporter" evidence="8">
    <location>
        <begin position="329"/>
        <end position="558"/>
    </location>
</feature>
<evidence type="ECO:0000313" key="11">
    <source>
        <dbReference type="Proteomes" id="UP001501231"/>
    </source>
</evidence>
<dbReference type="CDD" id="cd03228">
    <property type="entry name" value="ABCC_MRP_Like"/>
    <property type="match status" value="1"/>
</dbReference>
<evidence type="ECO:0000256" key="1">
    <source>
        <dbReference type="ARBA" id="ARBA00004651"/>
    </source>
</evidence>
<dbReference type="SUPFAM" id="SSF52540">
    <property type="entry name" value="P-loop containing nucleoside triphosphate hydrolases"/>
    <property type="match status" value="1"/>
</dbReference>
<evidence type="ECO:0000259" key="9">
    <source>
        <dbReference type="PROSITE" id="PS50929"/>
    </source>
</evidence>
<dbReference type="PANTHER" id="PTHR24221:SF654">
    <property type="entry name" value="ATP-BINDING CASSETTE SUB-FAMILY B MEMBER 6"/>
    <property type="match status" value="1"/>
</dbReference>
<evidence type="ECO:0000256" key="7">
    <source>
        <dbReference type="SAM" id="Phobius"/>
    </source>
</evidence>
<keyword evidence="4 10" id="KW-0067">ATP-binding</keyword>
<comment type="subcellular location">
    <subcellularLocation>
        <location evidence="1">Cell membrane</location>
        <topology evidence="1">Multi-pass membrane protein</topology>
    </subcellularLocation>
</comment>
<feature type="transmembrane region" description="Helical" evidence="7">
    <location>
        <begin position="238"/>
        <end position="260"/>
    </location>
</feature>